<dbReference type="InterPro" id="IPR050863">
    <property type="entry name" value="CenT-Element_Derived"/>
</dbReference>
<dbReference type="GO" id="GO:0003677">
    <property type="term" value="F:DNA binding"/>
    <property type="evidence" value="ECO:0007669"/>
    <property type="project" value="UniProtKB-UniRule"/>
</dbReference>
<organism evidence="8 9">
    <name type="scientific">Patella caerulea</name>
    <name type="common">Rayed Mediterranean limpet</name>
    <dbReference type="NCBI Taxonomy" id="87958"/>
    <lineage>
        <taxon>Eukaryota</taxon>
        <taxon>Metazoa</taxon>
        <taxon>Spiralia</taxon>
        <taxon>Lophotrochozoa</taxon>
        <taxon>Mollusca</taxon>
        <taxon>Gastropoda</taxon>
        <taxon>Patellogastropoda</taxon>
        <taxon>Patelloidea</taxon>
        <taxon>Patellidae</taxon>
        <taxon>Patella</taxon>
    </lineage>
</organism>
<dbReference type="Proteomes" id="UP001347796">
    <property type="component" value="Unassembled WGS sequence"/>
</dbReference>
<evidence type="ECO:0000259" key="7">
    <source>
        <dbReference type="PROSITE" id="PS51253"/>
    </source>
</evidence>
<feature type="compositionally biased region" description="Low complexity" evidence="5">
    <location>
        <begin position="526"/>
        <end position="553"/>
    </location>
</feature>
<evidence type="ECO:0008006" key="10">
    <source>
        <dbReference type="Google" id="ProtNLM"/>
    </source>
</evidence>
<evidence type="ECO:0000256" key="1">
    <source>
        <dbReference type="ARBA" id="ARBA00004123"/>
    </source>
</evidence>
<dbReference type="InterPro" id="IPR006600">
    <property type="entry name" value="HTH_CenpB_DNA-bd_dom"/>
</dbReference>
<keyword evidence="9" id="KW-1185">Reference proteome</keyword>
<gene>
    <name evidence="8" type="ORF">SNE40_003332</name>
</gene>
<dbReference type="SUPFAM" id="SSF46689">
    <property type="entry name" value="Homeodomain-like"/>
    <property type="match status" value="2"/>
</dbReference>
<sequence length="647" mass="72617">MSRRKDLTLGEKLKVIQAIDEKKSQNLIAQEFEVSQSTISRIAKNREHIINLFNKIGNGHRKRKREGKSMDVEIELLKWYHSFTDAPITSSMLLEKSKEIALNMGFFEFRPTTGWLQRWKERNNLIPRKELSDSILETSVVDESYAGACLIEESLLKVLEIYQPEDIFNCKETGLYYNVMPECLQRKSEQDSASQSDDATNDRMTLLLCCNMAGSEKLKPLIICNNTTVKLEDNEAPVIYKTNNYGLMTTDLFTSWLEDLDKSMEKDKRQICMILNDCEEHTSRRQLNNVRLVYVPQGTTSFTHPLNHGIIQNLKALYRQQTISKIHIEKSDDADTPSSNVKLSVLDAIYMLSESWDQVKQTTVQNCFVKSMMGAASVSDPSEAADSDVVSPPQNMTTEEFNKFVNIDDNITCFAHLPSPPKPHRDSPSLGDMLANIERKVKAATTAESTNNSSPPTHRSTPSQSQISENASPMNLAKEKSFGTLSNSANSSRNQSPVMFEGENVRKKSKLDIAHRLMNGEDKSSSPKLPSTSSSHSKSLTSSTSTSSKSTPHMMPNMAANPFAQLQMINMMQQQLNPMLASNNLSAGLNPFIQGATQNPSPQDALVALGTLRQYLESRGDEASLGAFYVFDSLVRYSIMRNLQQRM</sequence>
<dbReference type="AlphaFoldDB" id="A0AAN8K2T3"/>
<dbReference type="GO" id="GO:0005634">
    <property type="term" value="C:nucleus"/>
    <property type="evidence" value="ECO:0007669"/>
    <property type="project" value="UniProtKB-SubCell"/>
</dbReference>
<comment type="caution">
    <text evidence="8">The sequence shown here is derived from an EMBL/GenBank/DDBJ whole genome shotgun (WGS) entry which is preliminary data.</text>
</comment>
<dbReference type="InterPro" id="IPR009057">
    <property type="entry name" value="Homeodomain-like_sf"/>
</dbReference>
<feature type="compositionally biased region" description="Polar residues" evidence="5">
    <location>
        <begin position="446"/>
        <end position="469"/>
    </location>
</feature>
<evidence type="ECO:0000256" key="2">
    <source>
        <dbReference type="ARBA" id="ARBA00023125"/>
    </source>
</evidence>
<dbReference type="Pfam" id="PF03221">
    <property type="entry name" value="HTH_Tnp_Tc5"/>
    <property type="match status" value="1"/>
</dbReference>
<dbReference type="PROSITE" id="PS51253">
    <property type="entry name" value="HTH_CENPB"/>
    <property type="match status" value="1"/>
</dbReference>
<keyword evidence="2 4" id="KW-0238">DNA-binding</keyword>
<name>A0AAN8K2T3_PATCE</name>
<evidence type="ECO:0000259" key="6">
    <source>
        <dbReference type="PROSITE" id="PS50960"/>
    </source>
</evidence>
<accession>A0AAN8K2T3</accession>
<comment type="subcellular location">
    <subcellularLocation>
        <location evidence="1 4">Nucleus</location>
    </subcellularLocation>
</comment>
<evidence type="ECO:0000256" key="5">
    <source>
        <dbReference type="SAM" id="MobiDB-lite"/>
    </source>
</evidence>
<feature type="region of interest" description="Disordered" evidence="5">
    <location>
        <begin position="483"/>
        <end position="506"/>
    </location>
</feature>
<evidence type="ECO:0000313" key="9">
    <source>
        <dbReference type="Proteomes" id="UP001347796"/>
    </source>
</evidence>
<dbReference type="PROSITE" id="PS50960">
    <property type="entry name" value="HTH_PSQ"/>
    <property type="match status" value="1"/>
</dbReference>
<feature type="domain" description="HTH psq-type" evidence="6">
    <location>
        <begin position="1"/>
        <end position="49"/>
    </location>
</feature>
<protein>
    <recommendedName>
        <fullName evidence="10">Tigger transposable element-derived protein 4</fullName>
    </recommendedName>
</protein>
<dbReference type="EMBL" id="JAZGQO010000002">
    <property type="protein sequence ID" value="KAK6191723.1"/>
    <property type="molecule type" value="Genomic_DNA"/>
</dbReference>
<dbReference type="Pfam" id="PF04218">
    <property type="entry name" value="CENP-B_N"/>
    <property type="match status" value="1"/>
</dbReference>
<dbReference type="Pfam" id="PF03184">
    <property type="entry name" value="DDE_1"/>
    <property type="match status" value="1"/>
</dbReference>
<feature type="region of interest" description="Disordered" evidence="5">
    <location>
        <begin position="443"/>
        <end position="469"/>
    </location>
</feature>
<feature type="domain" description="HTH CENPB-type" evidence="7">
    <location>
        <begin position="60"/>
        <end position="129"/>
    </location>
</feature>
<feature type="region of interest" description="Disordered" evidence="5">
    <location>
        <begin position="518"/>
        <end position="557"/>
    </location>
</feature>
<reference evidence="8 9" key="1">
    <citation type="submission" date="2024-01" db="EMBL/GenBank/DDBJ databases">
        <title>The genome of the rayed Mediterranean limpet Patella caerulea (Linnaeus, 1758).</title>
        <authorList>
            <person name="Anh-Thu Weber A."/>
            <person name="Halstead-Nussloch G."/>
        </authorList>
    </citation>
    <scope>NUCLEOTIDE SEQUENCE [LARGE SCALE GENOMIC DNA]</scope>
    <source>
        <strain evidence="8">AATW-2023a</strain>
        <tissue evidence="8">Whole specimen</tissue>
    </source>
</reference>
<evidence type="ECO:0000313" key="8">
    <source>
        <dbReference type="EMBL" id="KAK6191723.1"/>
    </source>
</evidence>
<dbReference type="PANTHER" id="PTHR19303:SF73">
    <property type="entry name" value="PROTEIN PDC2"/>
    <property type="match status" value="1"/>
</dbReference>
<evidence type="ECO:0000256" key="3">
    <source>
        <dbReference type="ARBA" id="ARBA00023242"/>
    </source>
</evidence>
<dbReference type="InterPro" id="IPR007889">
    <property type="entry name" value="HTH_Psq"/>
</dbReference>
<dbReference type="Gene3D" id="1.10.10.60">
    <property type="entry name" value="Homeodomain-like"/>
    <property type="match status" value="2"/>
</dbReference>
<proteinExistence type="predicted"/>
<feature type="compositionally biased region" description="Polar residues" evidence="5">
    <location>
        <begin position="483"/>
        <end position="497"/>
    </location>
</feature>
<keyword evidence="3 4" id="KW-0539">Nucleus</keyword>
<dbReference type="PANTHER" id="PTHR19303">
    <property type="entry name" value="TRANSPOSON"/>
    <property type="match status" value="1"/>
</dbReference>
<evidence type="ECO:0000256" key="4">
    <source>
        <dbReference type="PROSITE-ProRule" id="PRU00320"/>
    </source>
</evidence>
<feature type="DNA-binding region" description="H-T-H motif" evidence="4">
    <location>
        <begin position="25"/>
        <end position="45"/>
    </location>
</feature>
<dbReference type="InterPro" id="IPR004875">
    <property type="entry name" value="DDE_SF_endonuclease_dom"/>
</dbReference>